<comment type="caution">
    <text evidence="1">The sequence shown here is derived from an EMBL/GenBank/DDBJ whole genome shotgun (WGS) entry which is preliminary data.</text>
</comment>
<dbReference type="AlphaFoldDB" id="A0A645EVZ3"/>
<protein>
    <submittedName>
        <fullName evidence="1">Uncharacterized protein</fullName>
    </submittedName>
</protein>
<dbReference type="EMBL" id="VSSQ01052098">
    <property type="protein sequence ID" value="MPN06201.1"/>
    <property type="molecule type" value="Genomic_DNA"/>
</dbReference>
<reference evidence="1" key="1">
    <citation type="submission" date="2019-08" db="EMBL/GenBank/DDBJ databases">
        <authorList>
            <person name="Kucharzyk K."/>
            <person name="Murdoch R.W."/>
            <person name="Higgins S."/>
            <person name="Loffler F."/>
        </authorList>
    </citation>
    <scope>NUCLEOTIDE SEQUENCE</scope>
</reference>
<accession>A0A645EVZ3</accession>
<gene>
    <name evidence="1" type="ORF">SDC9_153457</name>
</gene>
<organism evidence="1">
    <name type="scientific">bioreactor metagenome</name>
    <dbReference type="NCBI Taxonomy" id="1076179"/>
    <lineage>
        <taxon>unclassified sequences</taxon>
        <taxon>metagenomes</taxon>
        <taxon>ecological metagenomes</taxon>
    </lineage>
</organism>
<name>A0A645EVZ3_9ZZZZ</name>
<proteinExistence type="predicted"/>
<sequence>MIFINIAQDENQSRYVEQRSDQDDRHEFGEFLRFDVFDRIKQDDAGQRTPDLPHIPRQKEARKVIEQHQGRVRHIAVQILHQQEHRQESKEQQESIVIQTQVQKQIIQEEVTRFCVEVAVEDILDAGHIVEK</sequence>
<evidence type="ECO:0000313" key="1">
    <source>
        <dbReference type="EMBL" id="MPN06201.1"/>
    </source>
</evidence>